<evidence type="ECO:0000256" key="4">
    <source>
        <dbReference type="ARBA" id="ARBA00022741"/>
    </source>
</evidence>
<dbReference type="PANTHER" id="PTHR45647:SF15">
    <property type="entry name" value="U-BOX DOMAIN-CONTAINING PROTEIN 35"/>
    <property type="match status" value="1"/>
</dbReference>
<dbReference type="SMART" id="SM00220">
    <property type="entry name" value="S_TKc"/>
    <property type="match status" value="1"/>
</dbReference>
<organism evidence="11 12">
    <name type="scientific">Digitaria exilis</name>
    <dbReference type="NCBI Taxonomy" id="1010633"/>
    <lineage>
        <taxon>Eukaryota</taxon>
        <taxon>Viridiplantae</taxon>
        <taxon>Streptophyta</taxon>
        <taxon>Embryophyta</taxon>
        <taxon>Tracheophyta</taxon>
        <taxon>Spermatophyta</taxon>
        <taxon>Magnoliopsida</taxon>
        <taxon>Liliopsida</taxon>
        <taxon>Poales</taxon>
        <taxon>Poaceae</taxon>
        <taxon>PACMAD clade</taxon>
        <taxon>Panicoideae</taxon>
        <taxon>Panicodae</taxon>
        <taxon>Paniceae</taxon>
        <taxon>Anthephorinae</taxon>
        <taxon>Digitaria</taxon>
    </lineage>
</organism>
<keyword evidence="4 8" id="KW-0547">Nucleotide-binding</keyword>
<dbReference type="OrthoDB" id="690319at2759"/>
<dbReference type="InterPro" id="IPR011009">
    <property type="entry name" value="Kinase-like_dom_sf"/>
</dbReference>
<reference evidence="11" key="1">
    <citation type="submission" date="2020-07" db="EMBL/GenBank/DDBJ databases">
        <title>Genome sequence and genetic diversity analysis of an under-domesticated orphan crop, white fonio (Digitaria exilis).</title>
        <authorList>
            <person name="Bennetzen J.L."/>
            <person name="Chen S."/>
            <person name="Ma X."/>
            <person name="Wang X."/>
            <person name="Yssel A.E.J."/>
            <person name="Chaluvadi S.R."/>
            <person name="Johnson M."/>
            <person name="Gangashetty P."/>
            <person name="Hamidou F."/>
            <person name="Sanogo M.D."/>
            <person name="Zwaenepoel A."/>
            <person name="Wallace J."/>
            <person name="Van De Peer Y."/>
            <person name="Van Deynze A."/>
        </authorList>
    </citation>
    <scope>NUCLEOTIDE SEQUENCE</scope>
    <source>
        <tissue evidence="11">Leaves</tissue>
    </source>
</reference>
<dbReference type="GO" id="GO:0005524">
    <property type="term" value="F:ATP binding"/>
    <property type="evidence" value="ECO:0007669"/>
    <property type="project" value="UniProtKB-UniRule"/>
</dbReference>
<keyword evidence="9" id="KW-0175">Coiled coil</keyword>
<dbReference type="InterPro" id="IPR017441">
    <property type="entry name" value="Protein_kinase_ATP_BS"/>
</dbReference>
<dbReference type="InterPro" id="IPR051348">
    <property type="entry name" value="U-box_ubiquitin_ligases"/>
</dbReference>
<dbReference type="EMBL" id="JACEFO010000338">
    <property type="protein sequence ID" value="KAF8774985.1"/>
    <property type="molecule type" value="Genomic_DNA"/>
</dbReference>
<feature type="binding site" evidence="8">
    <location>
        <position position="463"/>
    </location>
    <ligand>
        <name>ATP</name>
        <dbReference type="ChEBI" id="CHEBI:30616"/>
    </ligand>
</feature>
<gene>
    <name evidence="11" type="ORF">HU200_005033</name>
</gene>
<keyword evidence="3" id="KW-0808">Transferase</keyword>
<keyword evidence="5" id="KW-0418">Kinase</keyword>
<evidence type="ECO:0000259" key="10">
    <source>
        <dbReference type="PROSITE" id="PS50011"/>
    </source>
</evidence>
<evidence type="ECO:0000256" key="9">
    <source>
        <dbReference type="SAM" id="Coils"/>
    </source>
</evidence>
<sequence length="742" mass="83728">MRTNGAVLFEGKVFVALPRESGEPILSWVLEHASSSAEIIIVHIRQKRRGASGNQEEHYEDCVGPEAEHGRIQEQHQDPAVKEIAQSQHTALNKYLDQCAKLKVLLLNCFENSCYCSSVRFIGWLMLNVAPCMQVKAETLVFDEWDIAEGILELVDRFWIRTLIMGAGSHKHYSKEMTVPQSKTAMKLMEYAHPFCEIWFVCDQNMIFTRNPVEDLRSVSVFVDADDDMWMNIENSLDHVAQNVAYEQRVPATFIEEEQHDAMVPAQANADREVELLHRQKQEVTVGTKEVAELQEQSKQLMIERDNALRNVKFLEEQKKQMMTEWKFFTKEIVELRKNIMMAEQENLHRKIEVLRKEKHETTTKLDHAVLEAMEARRDKKSMMAKRDSALQETKGLRAQLEQVMSARDEALSRDISELPCSHFTREELRNAMLRFSDGLKVGQGGFGVVYKGFLWNTTVAVKILSTVRHPNVVTLVGACKEALALVYEFMPNGSLEDCLEHASGAPSLSWQARTRIITELCSALSFLHNNKPYAVVHGDVKPANILLDGNLVAKLSDFGGSRCLLRSDQGPQDSGMLCTSHPWGTLGYMDPEFQITGVLTPRSDTYSFGVTVLRVITARSPLNIARVVRDAMERGDLRSVVDASAGDWPIAQAKRLAHLALRCTEMTSDNRPDMAGEVWSVVKHLADDANGEEASAGFSRQHFGNGQQQPGVSAQVLVCDDNDSWCGRSIQEVRRIFHANE</sequence>
<name>A0A835FTV3_9POAL</name>
<dbReference type="Gene3D" id="1.10.510.10">
    <property type="entry name" value="Transferase(Phosphotransferase) domain 1"/>
    <property type="match status" value="1"/>
</dbReference>
<feature type="domain" description="Protein kinase" evidence="10">
    <location>
        <begin position="436"/>
        <end position="686"/>
    </location>
</feature>
<comment type="caution">
    <text evidence="11">The sequence shown here is derived from an EMBL/GenBank/DDBJ whole genome shotgun (WGS) entry which is preliminary data.</text>
</comment>
<evidence type="ECO:0000256" key="2">
    <source>
        <dbReference type="ARBA" id="ARBA00012483"/>
    </source>
</evidence>
<feature type="coiled-coil region" evidence="9">
    <location>
        <begin position="277"/>
        <end position="358"/>
    </location>
</feature>
<evidence type="ECO:0000313" key="11">
    <source>
        <dbReference type="EMBL" id="KAF8774985.1"/>
    </source>
</evidence>
<keyword evidence="12" id="KW-1185">Reference proteome</keyword>
<keyword evidence="6" id="KW-0833">Ubl conjugation pathway</keyword>
<evidence type="ECO:0000313" key="12">
    <source>
        <dbReference type="Proteomes" id="UP000636709"/>
    </source>
</evidence>
<dbReference type="AlphaFoldDB" id="A0A835FTV3"/>
<protein>
    <recommendedName>
        <fullName evidence="2">RING-type E3 ubiquitin transferase</fullName>
        <ecNumber evidence="2">2.3.2.27</ecNumber>
    </recommendedName>
</protein>
<dbReference type="PANTHER" id="PTHR45647">
    <property type="entry name" value="OS02G0152300 PROTEIN"/>
    <property type="match status" value="1"/>
</dbReference>
<dbReference type="PROSITE" id="PS00107">
    <property type="entry name" value="PROTEIN_KINASE_ATP"/>
    <property type="match status" value="1"/>
</dbReference>
<evidence type="ECO:0000256" key="3">
    <source>
        <dbReference type="ARBA" id="ARBA00022679"/>
    </source>
</evidence>
<proteinExistence type="predicted"/>
<comment type="catalytic activity">
    <reaction evidence="1">
        <text>S-ubiquitinyl-[E2 ubiquitin-conjugating enzyme]-L-cysteine + [acceptor protein]-L-lysine = [E2 ubiquitin-conjugating enzyme]-L-cysteine + N(6)-ubiquitinyl-[acceptor protein]-L-lysine.</text>
        <dbReference type="EC" id="2.3.2.27"/>
    </reaction>
</comment>
<dbReference type="PROSITE" id="PS50011">
    <property type="entry name" value="PROTEIN_KINASE_DOM"/>
    <property type="match status" value="1"/>
</dbReference>
<dbReference type="InterPro" id="IPR000719">
    <property type="entry name" value="Prot_kinase_dom"/>
</dbReference>
<evidence type="ECO:0000256" key="8">
    <source>
        <dbReference type="PROSITE-ProRule" id="PRU10141"/>
    </source>
</evidence>
<accession>A0A835FTV3</accession>
<evidence type="ECO:0000256" key="6">
    <source>
        <dbReference type="ARBA" id="ARBA00022786"/>
    </source>
</evidence>
<dbReference type="InterPro" id="IPR008271">
    <property type="entry name" value="Ser/Thr_kinase_AS"/>
</dbReference>
<dbReference type="Gene3D" id="3.30.200.20">
    <property type="entry name" value="Phosphorylase Kinase, domain 1"/>
    <property type="match status" value="2"/>
</dbReference>
<dbReference type="GO" id="GO:0004672">
    <property type="term" value="F:protein kinase activity"/>
    <property type="evidence" value="ECO:0007669"/>
    <property type="project" value="InterPro"/>
</dbReference>
<dbReference type="Proteomes" id="UP000636709">
    <property type="component" value="Unassembled WGS sequence"/>
</dbReference>
<dbReference type="SUPFAM" id="SSF56112">
    <property type="entry name" value="Protein kinase-like (PK-like)"/>
    <property type="match status" value="1"/>
</dbReference>
<dbReference type="GO" id="GO:0061630">
    <property type="term" value="F:ubiquitin protein ligase activity"/>
    <property type="evidence" value="ECO:0007669"/>
    <property type="project" value="UniProtKB-EC"/>
</dbReference>
<dbReference type="PROSITE" id="PS00108">
    <property type="entry name" value="PROTEIN_KINASE_ST"/>
    <property type="match status" value="1"/>
</dbReference>
<dbReference type="EC" id="2.3.2.27" evidence="2"/>
<keyword evidence="7 8" id="KW-0067">ATP-binding</keyword>
<evidence type="ECO:0000256" key="1">
    <source>
        <dbReference type="ARBA" id="ARBA00000900"/>
    </source>
</evidence>
<dbReference type="Pfam" id="PF00069">
    <property type="entry name" value="Pkinase"/>
    <property type="match status" value="1"/>
</dbReference>
<evidence type="ECO:0000256" key="5">
    <source>
        <dbReference type="ARBA" id="ARBA00022777"/>
    </source>
</evidence>
<evidence type="ECO:0000256" key="7">
    <source>
        <dbReference type="ARBA" id="ARBA00022840"/>
    </source>
</evidence>